<keyword evidence="3" id="KW-0758">Storage protein</keyword>
<evidence type="ECO:0000256" key="3">
    <source>
        <dbReference type="ARBA" id="ARBA00022761"/>
    </source>
</evidence>
<dbReference type="PANTHER" id="PTHR31284">
    <property type="entry name" value="ACID PHOSPHATASE-LIKE PROTEIN"/>
    <property type="match status" value="1"/>
</dbReference>
<dbReference type="GO" id="GO:0045735">
    <property type="term" value="F:nutrient reservoir activity"/>
    <property type="evidence" value="ECO:0007669"/>
    <property type="project" value="UniProtKB-KW"/>
</dbReference>
<dbReference type="CDD" id="cd07535">
    <property type="entry name" value="HAD_VSP"/>
    <property type="match status" value="1"/>
</dbReference>
<dbReference type="NCBIfam" id="TIGR01675">
    <property type="entry name" value="plant-AP"/>
    <property type="match status" value="1"/>
</dbReference>
<dbReference type="InterPro" id="IPR036412">
    <property type="entry name" value="HAD-like_sf"/>
</dbReference>
<reference evidence="8" key="1">
    <citation type="journal article" date="2014" name="Science">
        <title>The coffee genome provides insight into the convergent evolution of caffeine biosynthesis.</title>
        <authorList>
            <person name="Denoeud F."/>
            <person name="Carretero-Paulet L."/>
            <person name="Dereeper A."/>
            <person name="Droc G."/>
            <person name="Guyot R."/>
            <person name="Pietrella M."/>
            <person name="Zheng C."/>
            <person name="Alberti A."/>
            <person name="Anthony F."/>
            <person name="Aprea G."/>
            <person name="Aury J.M."/>
            <person name="Bento P."/>
            <person name="Bernard M."/>
            <person name="Bocs S."/>
            <person name="Campa C."/>
            <person name="Cenci A."/>
            <person name="Combes M.C."/>
            <person name="Crouzillat D."/>
            <person name="Da Silva C."/>
            <person name="Daddiego L."/>
            <person name="De Bellis F."/>
            <person name="Dussert S."/>
            <person name="Garsmeur O."/>
            <person name="Gayraud T."/>
            <person name="Guignon V."/>
            <person name="Jahn K."/>
            <person name="Jamilloux V."/>
            <person name="Joet T."/>
            <person name="Labadie K."/>
            <person name="Lan T."/>
            <person name="Leclercq J."/>
            <person name="Lepelley M."/>
            <person name="Leroy T."/>
            <person name="Li L.T."/>
            <person name="Librado P."/>
            <person name="Lopez L."/>
            <person name="Munoz A."/>
            <person name="Noel B."/>
            <person name="Pallavicini A."/>
            <person name="Perrotta G."/>
            <person name="Poncet V."/>
            <person name="Pot D."/>
            <person name="Priyono X."/>
            <person name="Rigoreau M."/>
            <person name="Rouard M."/>
            <person name="Rozas J."/>
            <person name="Tranchant-Dubreuil C."/>
            <person name="VanBuren R."/>
            <person name="Zhang Q."/>
            <person name="Andrade A.C."/>
            <person name="Argout X."/>
            <person name="Bertrand B."/>
            <person name="de Kochko A."/>
            <person name="Graziosi G."/>
            <person name="Henry R.J."/>
            <person name="Jayarama X."/>
            <person name="Ming R."/>
            <person name="Nagai C."/>
            <person name="Rounsley S."/>
            <person name="Sankoff D."/>
            <person name="Giuliano G."/>
            <person name="Albert V.A."/>
            <person name="Wincker P."/>
            <person name="Lashermes P."/>
        </authorList>
    </citation>
    <scope>NUCLEOTIDE SEQUENCE [LARGE SCALE GENOMIC DNA]</scope>
    <source>
        <strain evidence="8">cv. DH200-94</strain>
    </source>
</reference>
<dbReference type="PIRSF" id="PIRSF002674">
    <property type="entry name" value="VSP"/>
    <property type="match status" value="1"/>
</dbReference>
<organism evidence="7 8">
    <name type="scientific">Coffea canephora</name>
    <name type="common">Robusta coffee</name>
    <dbReference type="NCBI Taxonomy" id="49390"/>
    <lineage>
        <taxon>Eukaryota</taxon>
        <taxon>Viridiplantae</taxon>
        <taxon>Streptophyta</taxon>
        <taxon>Embryophyta</taxon>
        <taxon>Tracheophyta</taxon>
        <taxon>Spermatophyta</taxon>
        <taxon>Magnoliopsida</taxon>
        <taxon>eudicotyledons</taxon>
        <taxon>Gunneridae</taxon>
        <taxon>Pentapetalae</taxon>
        <taxon>asterids</taxon>
        <taxon>lamiids</taxon>
        <taxon>Gentianales</taxon>
        <taxon>Rubiaceae</taxon>
        <taxon>Ixoroideae</taxon>
        <taxon>Gardenieae complex</taxon>
        <taxon>Bertiereae - Coffeeae clade</taxon>
        <taxon>Coffeeae</taxon>
        <taxon>Coffea</taxon>
    </lineage>
</organism>
<evidence type="ECO:0000313" key="8">
    <source>
        <dbReference type="Proteomes" id="UP000295252"/>
    </source>
</evidence>
<gene>
    <name evidence="7" type="ORF">GSCOC_T00021916001</name>
</gene>
<protein>
    <recommendedName>
        <fullName evidence="9">Acid phosphatase 1-like</fullName>
    </recommendedName>
</protein>
<evidence type="ECO:0000313" key="7">
    <source>
        <dbReference type="EMBL" id="CDO97963.1"/>
    </source>
</evidence>
<evidence type="ECO:0000256" key="5">
    <source>
        <dbReference type="PIRNR" id="PIRNR002674"/>
    </source>
</evidence>
<dbReference type="Gramene" id="CDO97963">
    <property type="protein sequence ID" value="CDO97963"/>
    <property type="gene ID" value="GSCOC_T00021916001"/>
</dbReference>
<sequence length="278" mass="30926">MKNISAVLFLLVALAATSHATCFRNPLRLLTDDDQTSHAECITSPIHLLRPKSGAAGHNVPQINCLSWRLAVETYNLRNWKLVPESCENYVGHYMLGKQYREDCDAVADIAIAYAKNLTLAGDGKEIWVFDIDETSLSNAPYYARSDVQFGAIPYNDTKFNAWVAEGAAPAVPGVLRLYKTLLSLGIKPVFISGTKEVYREVRISNLKNVGYRNWEKLILKGENDTGSAVVYKSNKRTELVEAGYRIVGNIGDQWSDLLGTNVGDRTFKVPDPMYFIG</sequence>
<dbReference type="InterPro" id="IPR010028">
    <property type="entry name" value="Acid_phosphatase_pln"/>
</dbReference>
<dbReference type="Gene3D" id="3.40.50.1000">
    <property type="entry name" value="HAD superfamily/HAD-like"/>
    <property type="match status" value="1"/>
</dbReference>
<comment type="function">
    <text evidence="1">May function as somatic storage protein during early seedling development.</text>
</comment>
<evidence type="ECO:0000256" key="4">
    <source>
        <dbReference type="ARBA" id="ARBA00023180"/>
    </source>
</evidence>
<evidence type="ECO:0000256" key="1">
    <source>
        <dbReference type="ARBA" id="ARBA00002410"/>
    </source>
</evidence>
<dbReference type="SUPFAM" id="SSF56784">
    <property type="entry name" value="HAD-like"/>
    <property type="match status" value="1"/>
</dbReference>
<dbReference type="PhylomeDB" id="A0A068TRG7"/>
<feature type="signal peptide" evidence="6">
    <location>
        <begin position="1"/>
        <end position="20"/>
    </location>
</feature>
<dbReference type="OrthoDB" id="59415at2759"/>
<feature type="chain" id="PRO_5001654235" description="Acid phosphatase 1-like" evidence="6">
    <location>
        <begin position="21"/>
        <end position="278"/>
    </location>
</feature>
<dbReference type="InterPro" id="IPR005519">
    <property type="entry name" value="Acid_phosphat_B-like"/>
</dbReference>
<keyword evidence="2 6" id="KW-0732">Signal</keyword>
<dbReference type="EMBL" id="HG739086">
    <property type="protein sequence ID" value="CDO97963.1"/>
    <property type="molecule type" value="Genomic_DNA"/>
</dbReference>
<accession>A0A068TRG7</accession>
<dbReference type="InterPro" id="IPR014403">
    <property type="entry name" value="APS1/VSP"/>
</dbReference>
<name>A0A068TRG7_COFCA</name>
<comment type="similarity">
    <text evidence="5">Belongs to the APS1/VSP family.</text>
</comment>
<keyword evidence="8" id="KW-1185">Reference proteome</keyword>
<keyword evidence="4" id="KW-0325">Glycoprotein</keyword>
<evidence type="ECO:0000256" key="2">
    <source>
        <dbReference type="ARBA" id="ARBA00022729"/>
    </source>
</evidence>
<dbReference type="OMA" id="EECEGYV"/>
<dbReference type="PANTHER" id="PTHR31284:SF19">
    <property type="entry name" value="VEGETATIVE STORAGE PROTEIN 1-RELATED"/>
    <property type="match status" value="1"/>
</dbReference>
<dbReference type="Pfam" id="PF03767">
    <property type="entry name" value="Acid_phosphat_B"/>
    <property type="match status" value="1"/>
</dbReference>
<dbReference type="STRING" id="49390.A0A068TRG7"/>
<dbReference type="Proteomes" id="UP000295252">
    <property type="component" value="Chromosome VI"/>
</dbReference>
<dbReference type="InterPro" id="IPR023214">
    <property type="entry name" value="HAD_sf"/>
</dbReference>
<dbReference type="GO" id="GO:0003993">
    <property type="term" value="F:acid phosphatase activity"/>
    <property type="evidence" value="ECO:0007669"/>
    <property type="project" value="InterPro"/>
</dbReference>
<proteinExistence type="inferred from homology"/>
<dbReference type="InParanoid" id="A0A068TRG7"/>
<dbReference type="AlphaFoldDB" id="A0A068TRG7"/>
<evidence type="ECO:0000256" key="6">
    <source>
        <dbReference type="SAM" id="SignalP"/>
    </source>
</evidence>
<evidence type="ECO:0008006" key="9">
    <source>
        <dbReference type="Google" id="ProtNLM"/>
    </source>
</evidence>